<evidence type="ECO:0000313" key="1">
    <source>
        <dbReference type="EMBL" id="GAA2198370.1"/>
    </source>
</evidence>
<organism evidence="1 2">
    <name type="scientific">Sinomonas flava</name>
    <dbReference type="NCBI Taxonomy" id="496857"/>
    <lineage>
        <taxon>Bacteria</taxon>
        <taxon>Bacillati</taxon>
        <taxon>Actinomycetota</taxon>
        <taxon>Actinomycetes</taxon>
        <taxon>Micrococcales</taxon>
        <taxon>Micrococcaceae</taxon>
        <taxon>Sinomonas</taxon>
    </lineage>
</organism>
<gene>
    <name evidence="1" type="ORF">GCM10009849_10810</name>
</gene>
<sequence length="177" mass="19023">MSLLSALGRLAPSGLPPMVFQEARFDRVGVRAADGALRLDVGLAALDLAPFGEFRATVRFTAVLERHLASGETVQRSVPCIQTDSSAYQRDRMGHASAALAFAPTPLPRLWARMGTQDGSGVTLVRAFWSDLMIMDPAHRLLQRIRGEWNHSPAVAGTRTAAAGGFRAGAADRRRTG</sequence>
<proteinExistence type="predicted"/>
<accession>A0ABN3BNP8</accession>
<keyword evidence="2" id="KW-1185">Reference proteome</keyword>
<evidence type="ECO:0000313" key="2">
    <source>
        <dbReference type="Proteomes" id="UP001500432"/>
    </source>
</evidence>
<reference evidence="1 2" key="1">
    <citation type="journal article" date="2019" name="Int. J. Syst. Evol. Microbiol.">
        <title>The Global Catalogue of Microorganisms (GCM) 10K type strain sequencing project: providing services to taxonomists for standard genome sequencing and annotation.</title>
        <authorList>
            <consortium name="The Broad Institute Genomics Platform"/>
            <consortium name="The Broad Institute Genome Sequencing Center for Infectious Disease"/>
            <person name="Wu L."/>
            <person name="Ma J."/>
        </authorList>
    </citation>
    <scope>NUCLEOTIDE SEQUENCE [LARGE SCALE GENOMIC DNA]</scope>
    <source>
        <strain evidence="1 2">JCM 16034</strain>
    </source>
</reference>
<comment type="caution">
    <text evidence="1">The sequence shown here is derived from an EMBL/GenBank/DDBJ whole genome shotgun (WGS) entry which is preliminary data.</text>
</comment>
<dbReference type="EMBL" id="BAAAQW010000003">
    <property type="protein sequence ID" value="GAA2198370.1"/>
    <property type="molecule type" value="Genomic_DNA"/>
</dbReference>
<name>A0ABN3BNP8_9MICC</name>
<dbReference type="Proteomes" id="UP001500432">
    <property type="component" value="Unassembled WGS sequence"/>
</dbReference>
<dbReference type="RefSeq" id="WP_344298654.1">
    <property type="nucleotide sequence ID" value="NZ_BAAAQW010000003.1"/>
</dbReference>
<protein>
    <submittedName>
        <fullName evidence="1">Uncharacterized protein</fullName>
    </submittedName>
</protein>